<feature type="non-terminal residue" evidence="2">
    <location>
        <position position="109"/>
    </location>
</feature>
<name>A0A1B6KEJ1_9HEMI</name>
<accession>A0A1B6KEJ1</accession>
<sequence>YILGIYRPPKADLEDSLKVLSQGLDKITLWNSEIIIVGDINVDNFEKASNPNKTKLNEYLANYNIQRLDIGTTRKTLTSETSIDCVCTNIDQKDIQINILSTGISDHKA</sequence>
<feature type="domain" description="Endonuclease/exonuclease/phosphatase" evidence="1">
    <location>
        <begin position="2"/>
        <end position="108"/>
    </location>
</feature>
<evidence type="ECO:0000313" key="2">
    <source>
        <dbReference type="EMBL" id="JAT09878.1"/>
    </source>
</evidence>
<reference evidence="2" key="1">
    <citation type="submission" date="2015-11" db="EMBL/GenBank/DDBJ databases">
        <title>De novo transcriptome assembly of four potential Pierce s Disease insect vectors from Arizona vineyards.</title>
        <authorList>
            <person name="Tassone E.E."/>
        </authorList>
    </citation>
    <scope>NUCLEOTIDE SEQUENCE</scope>
</reference>
<evidence type="ECO:0000259" key="1">
    <source>
        <dbReference type="Pfam" id="PF14529"/>
    </source>
</evidence>
<gene>
    <name evidence="2" type="ORF">g.4792</name>
</gene>
<feature type="non-terminal residue" evidence="2">
    <location>
        <position position="1"/>
    </location>
</feature>
<dbReference type="EMBL" id="GEBQ01030099">
    <property type="protein sequence ID" value="JAT09878.1"/>
    <property type="molecule type" value="Transcribed_RNA"/>
</dbReference>
<dbReference type="Gene3D" id="3.60.10.10">
    <property type="entry name" value="Endonuclease/exonuclease/phosphatase"/>
    <property type="match status" value="1"/>
</dbReference>
<dbReference type="SUPFAM" id="SSF56219">
    <property type="entry name" value="DNase I-like"/>
    <property type="match status" value="1"/>
</dbReference>
<protein>
    <recommendedName>
        <fullName evidence="1">Endonuclease/exonuclease/phosphatase domain-containing protein</fullName>
    </recommendedName>
</protein>
<dbReference type="GO" id="GO:0003824">
    <property type="term" value="F:catalytic activity"/>
    <property type="evidence" value="ECO:0007669"/>
    <property type="project" value="InterPro"/>
</dbReference>
<organism evidence="2">
    <name type="scientific">Graphocephala atropunctata</name>
    <dbReference type="NCBI Taxonomy" id="36148"/>
    <lineage>
        <taxon>Eukaryota</taxon>
        <taxon>Metazoa</taxon>
        <taxon>Ecdysozoa</taxon>
        <taxon>Arthropoda</taxon>
        <taxon>Hexapoda</taxon>
        <taxon>Insecta</taxon>
        <taxon>Pterygota</taxon>
        <taxon>Neoptera</taxon>
        <taxon>Paraneoptera</taxon>
        <taxon>Hemiptera</taxon>
        <taxon>Auchenorrhyncha</taxon>
        <taxon>Membracoidea</taxon>
        <taxon>Cicadellidae</taxon>
        <taxon>Cicadellinae</taxon>
        <taxon>Cicadellini</taxon>
        <taxon>Graphocephala</taxon>
    </lineage>
</organism>
<dbReference type="InterPro" id="IPR036691">
    <property type="entry name" value="Endo/exonu/phosph_ase_sf"/>
</dbReference>
<proteinExistence type="predicted"/>
<dbReference type="InterPro" id="IPR005135">
    <property type="entry name" value="Endo/exonuclease/phosphatase"/>
</dbReference>
<dbReference type="AlphaFoldDB" id="A0A1B6KEJ1"/>
<dbReference type="Pfam" id="PF14529">
    <property type="entry name" value="Exo_endo_phos_2"/>
    <property type="match status" value="1"/>
</dbReference>